<organism evidence="2 3">
    <name type="scientific">Paspalum notatum var. saurae</name>
    <dbReference type="NCBI Taxonomy" id="547442"/>
    <lineage>
        <taxon>Eukaryota</taxon>
        <taxon>Viridiplantae</taxon>
        <taxon>Streptophyta</taxon>
        <taxon>Embryophyta</taxon>
        <taxon>Tracheophyta</taxon>
        <taxon>Spermatophyta</taxon>
        <taxon>Magnoliopsida</taxon>
        <taxon>Liliopsida</taxon>
        <taxon>Poales</taxon>
        <taxon>Poaceae</taxon>
        <taxon>PACMAD clade</taxon>
        <taxon>Panicoideae</taxon>
        <taxon>Andropogonodae</taxon>
        <taxon>Paspaleae</taxon>
        <taxon>Paspalinae</taxon>
        <taxon>Paspalum</taxon>
    </lineage>
</organism>
<dbReference type="Proteomes" id="UP001341281">
    <property type="component" value="Chromosome 10"/>
</dbReference>
<proteinExistence type="predicted"/>
<feature type="compositionally biased region" description="Basic residues" evidence="1">
    <location>
        <begin position="86"/>
        <end position="101"/>
    </location>
</feature>
<keyword evidence="3" id="KW-1185">Reference proteome</keyword>
<dbReference type="AlphaFoldDB" id="A0AAQ3XG00"/>
<name>A0AAQ3XG00_PASNO</name>
<evidence type="ECO:0000313" key="3">
    <source>
        <dbReference type="Proteomes" id="UP001341281"/>
    </source>
</evidence>
<feature type="compositionally biased region" description="Basic and acidic residues" evidence="1">
    <location>
        <begin position="75"/>
        <end position="85"/>
    </location>
</feature>
<dbReference type="EMBL" id="CP144754">
    <property type="protein sequence ID" value="WVZ96641.1"/>
    <property type="molecule type" value="Genomic_DNA"/>
</dbReference>
<evidence type="ECO:0000256" key="1">
    <source>
        <dbReference type="SAM" id="MobiDB-lite"/>
    </source>
</evidence>
<accession>A0AAQ3XG00</accession>
<gene>
    <name evidence="2" type="ORF">U9M48_042253</name>
</gene>
<reference evidence="2 3" key="1">
    <citation type="submission" date="2024-02" db="EMBL/GenBank/DDBJ databases">
        <title>High-quality chromosome-scale genome assembly of Pensacola bahiagrass (Paspalum notatum Flugge var. saurae).</title>
        <authorList>
            <person name="Vega J.M."/>
            <person name="Podio M."/>
            <person name="Orjuela J."/>
            <person name="Siena L.A."/>
            <person name="Pessino S.C."/>
            <person name="Combes M.C."/>
            <person name="Mariac C."/>
            <person name="Albertini E."/>
            <person name="Pupilli F."/>
            <person name="Ortiz J.P.A."/>
            <person name="Leblanc O."/>
        </authorList>
    </citation>
    <scope>NUCLEOTIDE SEQUENCE [LARGE SCALE GENOMIC DNA]</scope>
    <source>
        <strain evidence="2">R1</strain>
        <tissue evidence="2">Leaf</tissue>
    </source>
</reference>
<feature type="compositionally biased region" description="Basic and acidic residues" evidence="1">
    <location>
        <begin position="121"/>
        <end position="141"/>
    </location>
</feature>
<sequence>MVPLATVDLLDVAEELEQLWSTSISQFPFSLHATPSKLHFLTRPARRCDPGLGVERAELVTEHARLAEPHAGGGEAHDLRGEHRVPAGRRPPRCTPPRRSRGGAADGGAARQRWGKTGVRWRGEDRRRGEERLEKDDERNWIKGKMVR</sequence>
<protein>
    <submittedName>
        <fullName evidence="2">Uncharacterized protein</fullName>
    </submittedName>
</protein>
<evidence type="ECO:0000313" key="2">
    <source>
        <dbReference type="EMBL" id="WVZ96641.1"/>
    </source>
</evidence>
<feature type="region of interest" description="Disordered" evidence="1">
    <location>
        <begin position="67"/>
        <end position="148"/>
    </location>
</feature>